<dbReference type="SUPFAM" id="SSF55785">
    <property type="entry name" value="PYP-like sensor domain (PAS domain)"/>
    <property type="match status" value="1"/>
</dbReference>
<keyword evidence="5" id="KW-0813">Transport</keyword>
<dbReference type="EC" id="2.7.13.3" evidence="3"/>
<dbReference type="InterPro" id="IPR003661">
    <property type="entry name" value="HisK_dim/P_dom"/>
</dbReference>
<reference evidence="20 21" key="1">
    <citation type="submission" date="2018-05" db="EMBL/GenBank/DDBJ databases">
        <title>Spiribacter halobius sp. nov., a moderately halophilic bacterium isolated from marine solar saltern.</title>
        <authorList>
            <person name="Zheng W.-S."/>
            <person name="Lu D.-C."/>
            <person name="Du Z.-J."/>
        </authorList>
    </citation>
    <scope>NUCLEOTIDE SEQUENCE [LARGE SCALE GENOMIC DNA]</scope>
    <source>
        <strain evidence="20 21">E85</strain>
    </source>
</reference>
<dbReference type="CDD" id="cd00130">
    <property type="entry name" value="PAS"/>
    <property type="match status" value="1"/>
</dbReference>
<dbReference type="CDD" id="cd00082">
    <property type="entry name" value="HisKA"/>
    <property type="match status" value="1"/>
</dbReference>
<dbReference type="Gene3D" id="3.30.565.10">
    <property type="entry name" value="Histidine kinase-like ATPase, C-terminal domain"/>
    <property type="match status" value="1"/>
</dbReference>
<keyword evidence="12 20" id="KW-0418">Kinase</keyword>
<dbReference type="Pfam" id="PF02518">
    <property type="entry name" value="HATPase_c"/>
    <property type="match status" value="1"/>
</dbReference>
<feature type="domain" description="Histidine kinase" evidence="19">
    <location>
        <begin position="212"/>
        <end position="428"/>
    </location>
</feature>
<dbReference type="Pfam" id="PF11808">
    <property type="entry name" value="PhoR"/>
    <property type="match status" value="1"/>
</dbReference>
<keyword evidence="8" id="KW-0592">Phosphate transport</keyword>
<dbReference type="GO" id="GO:0006817">
    <property type="term" value="P:phosphate ion transport"/>
    <property type="evidence" value="ECO:0007669"/>
    <property type="project" value="UniProtKB-KW"/>
</dbReference>
<evidence type="ECO:0000256" key="13">
    <source>
        <dbReference type="ARBA" id="ARBA00022840"/>
    </source>
</evidence>
<dbReference type="GO" id="GO:0000155">
    <property type="term" value="F:phosphorelay sensor kinase activity"/>
    <property type="evidence" value="ECO:0007669"/>
    <property type="project" value="InterPro"/>
</dbReference>
<organism evidence="20 21">
    <name type="scientific">Sediminicurvatus halobius</name>
    <dbReference type="NCBI Taxonomy" id="2182432"/>
    <lineage>
        <taxon>Bacteria</taxon>
        <taxon>Pseudomonadati</taxon>
        <taxon>Pseudomonadota</taxon>
        <taxon>Gammaproteobacteria</taxon>
        <taxon>Chromatiales</taxon>
        <taxon>Ectothiorhodospiraceae</taxon>
        <taxon>Sediminicurvatus</taxon>
    </lineage>
</organism>
<evidence type="ECO:0000256" key="7">
    <source>
        <dbReference type="ARBA" id="ARBA00022553"/>
    </source>
</evidence>
<dbReference type="SMART" id="SM00387">
    <property type="entry name" value="HATPase_c"/>
    <property type="match status" value="1"/>
</dbReference>
<dbReference type="FunFam" id="1.10.287.130:FF:000001">
    <property type="entry name" value="Two-component sensor histidine kinase"/>
    <property type="match status" value="1"/>
</dbReference>
<evidence type="ECO:0000256" key="17">
    <source>
        <dbReference type="ARBA" id="ARBA00025207"/>
    </source>
</evidence>
<proteinExistence type="predicted"/>
<comment type="function">
    <text evidence="17">Member of the two-component regulatory system PhoR/PhoB involved in the phosphate regulon genes expression. PhoR may function as a membrane-associated protein kinase that phosphorylates PhoB in response to environmental signals.</text>
</comment>
<dbReference type="InterPro" id="IPR003594">
    <property type="entry name" value="HATPase_dom"/>
</dbReference>
<evidence type="ECO:0000256" key="8">
    <source>
        <dbReference type="ARBA" id="ARBA00022592"/>
    </source>
</evidence>
<evidence type="ECO:0000259" key="19">
    <source>
        <dbReference type="PROSITE" id="PS50109"/>
    </source>
</evidence>
<dbReference type="GO" id="GO:0016036">
    <property type="term" value="P:cellular response to phosphate starvation"/>
    <property type="evidence" value="ECO:0007669"/>
    <property type="project" value="TreeGrafter"/>
</dbReference>
<dbReference type="PRINTS" id="PR00344">
    <property type="entry name" value="BCTRLSENSOR"/>
</dbReference>
<dbReference type="InterPro" id="IPR021766">
    <property type="entry name" value="PhoR_N"/>
</dbReference>
<dbReference type="InterPro" id="IPR004358">
    <property type="entry name" value="Sig_transdc_His_kin-like_C"/>
</dbReference>
<gene>
    <name evidence="20" type="ORF">DEM34_02255</name>
</gene>
<comment type="caution">
    <text evidence="20">The sequence shown here is derived from an EMBL/GenBank/DDBJ whole genome shotgun (WGS) entry which is preliminary data.</text>
</comment>
<dbReference type="PROSITE" id="PS50109">
    <property type="entry name" value="HIS_KIN"/>
    <property type="match status" value="1"/>
</dbReference>
<keyword evidence="6" id="KW-1003">Cell membrane</keyword>
<name>A0A2U2N7S5_9GAMM</name>
<keyword evidence="11" id="KW-0547">Nucleotide-binding</keyword>
<dbReference type="Proteomes" id="UP000245474">
    <property type="component" value="Unassembled WGS sequence"/>
</dbReference>
<dbReference type="PANTHER" id="PTHR45453:SF1">
    <property type="entry name" value="PHOSPHATE REGULON SENSOR PROTEIN PHOR"/>
    <property type="match status" value="1"/>
</dbReference>
<evidence type="ECO:0000313" key="21">
    <source>
        <dbReference type="Proteomes" id="UP000245474"/>
    </source>
</evidence>
<evidence type="ECO:0000256" key="15">
    <source>
        <dbReference type="ARBA" id="ARBA00023012"/>
    </source>
</evidence>
<evidence type="ECO:0000256" key="12">
    <source>
        <dbReference type="ARBA" id="ARBA00022777"/>
    </source>
</evidence>
<dbReference type="InterPro" id="IPR014310">
    <property type="entry name" value="Sig_transdc_His_kinase_PhoR"/>
</dbReference>
<dbReference type="GO" id="GO:0005524">
    <property type="term" value="F:ATP binding"/>
    <property type="evidence" value="ECO:0007669"/>
    <property type="project" value="UniProtKB-KW"/>
</dbReference>
<comment type="catalytic activity">
    <reaction evidence="1">
        <text>ATP + protein L-histidine = ADP + protein N-phospho-L-histidine.</text>
        <dbReference type="EC" id="2.7.13.3"/>
    </reaction>
</comment>
<dbReference type="NCBIfam" id="TIGR02966">
    <property type="entry name" value="phoR_proteo"/>
    <property type="match status" value="1"/>
</dbReference>
<evidence type="ECO:0000256" key="10">
    <source>
        <dbReference type="ARBA" id="ARBA00022692"/>
    </source>
</evidence>
<evidence type="ECO:0000256" key="18">
    <source>
        <dbReference type="SAM" id="Phobius"/>
    </source>
</evidence>
<protein>
    <recommendedName>
        <fullName evidence="4">Phosphate regulon sensor protein PhoR</fullName>
        <ecNumber evidence="3">2.7.13.3</ecNumber>
    </recommendedName>
</protein>
<keyword evidence="10 18" id="KW-0812">Transmembrane</keyword>
<evidence type="ECO:0000256" key="5">
    <source>
        <dbReference type="ARBA" id="ARBA00022448"/>
    </source>
</evidence>
<accession>A0A2U2N7S5</accession>
<dbReference type="InterPro" id="IPR036097">
    <property type="entry name" value="HisK_dim/P_sf"/>
</dbReference>
<dbReference type="InterPro" id="IPR000014">
    <property type="entry name" value="PAS"/>
</dbReference>
<keyword evidence="7" id="KW-0597">Phosphoprotein</keyword>
<dbReference type="GO" id="GO:0004721">
    <property type="term" value="F:phosphoprotein phosphatase activity"/>
    <property type="evidence" value="ECO:0007669"/>
    <property type="project" value="InterPro"/>
</dbReference>
<keyword evidence="9" id="KW-0808">Transferase</keyword>
<dbReference type="Pfam" id="PF00989">
    <property type="entry name" value="PAS"/>
    <property type="match status" value="1"/>
</dbReference>
<dbReference type="SMART" id="SM00091">
    <property type="entry name" value="PAS"/>
    <property type="match status" value="1"/>
</dbReference>
<evidence type="ECO:0000256" key="3">
    <source>
        <dbReference type="ARBA" id="ARBA00012438"/>
    </source>
</evidence>
<evidence type="ECO:0000256" key="9">
    <source>
        <dbReference type="ARBA" id="ARBA00022679"/>
    </source>
</evidence>
<dbReference type="SUPFAM" id="SSF55874">
    <property type="entry name" value="ATPase domain of HSP90 chaperone/DNA topoisomerase II/histidine kinase"/>
    <property type="match status" value="1"/>
</dbReference>
<dbReference type="Gene3D" id="1.10.287.130">
    <property type="match status" value="1"/>
</dbReference>
<keyword evidence="14 18" id="KW-1133">Transmembrane helix</keyword>
<feature type="transmembrane region" description="Helical" evidence="18">
    <location>
        <begin position="20"/>
        <end position="45"/>
    </location>
</feature>
<evidence type="ECO:0000256" key="1">
    <source>
        <dbReference type="ARBA" id="ARBA00000085"/>
    </source>
</evidence>
<evidence type="ECO:0000256" key="2">
    <source>
        <dbReference type="ARBA" id="ARBA00004236"/>
    </source>
</evidence>
<dbReference type="AlphaFoldDB" id="A0A2U2N7S5"/>
<dbReference type="SUPFAM" id="SSF47384">
    <property type="entry name" value="Homodimeric domain of signal transducing histidine kinase"/>
    <property type="match status" value="1"/>
</dbReference>
<dbReference type="InterPro" id="IPR035965">
    <property type="entry name" value="PAS-like_dom_sf"/>
</dbReference>
<dbReference type="InterPro" id="IPR050351">
    <property type="entry name" value="BphY/WalK/GraS-like"/>
</dbReference>
<dbReference type="Pfam" id="PF00512">
    <property type="entry name" value="HisKA"/>
    <property type="match status" value="1"/>
</dbReference>
<dbReference type="SMART" id="SM00388">
    <property type="entry name" value="HisKA"/>
    <property type="match status" value="1"/>
</dbReference>
<dbReference type="InterPro" id="IPR005467">
    <property type="entry name" value="His_kinase_dom"/>
</dbReference>
<dbReference type="InterPro" id="IPR013767">
    <property type="entry name" value="PAS_fold"/>
</dbReference>
<evidence type="ECO:0000313" key="20">
    <source>
        <dbReference type="EMBL" id="PWG65123.1"/>
    </source>
</evidence>
<dbReference type="GO" id="GO:0005886">
    <property type="term" value="C:plasma membrane"/>
    <property type="evidence" value="ECO:0007669"/>
    <property type="project" value="UniProtKB-SubCell"/>
</dbReference>
<keyword evidence="13" id="KW-0067">ATP-binding</keyword>
<sequence>MLTTSPWPSYLLRVALGASALLLIGLISGRPLLVWLVAALGVLAYHGRQIVRLERWLRHGRRLRPPEAGGLWGAIYDSLYRLQRRHRRRRFRLAQLLRRFRESANAMPDGTVVLRDTGEMQWWNGVASRYLGLQWPRDQGQRIANLLRHPDFAEFLQRGDWHQAVKVPSPADSRRVLEIRIVPYGEHQQLLLAREVTRLHRLETMRRDFVGNITHELRTPLTVLRGMSEQLGDLEEPTAEELRRPLQLMDQQIERMGRLVDDLLLLSRLETAAPDADQEPVDVPAVLRGLLDEARTLSERQHRFSLEVDESLLVEGDENELRSAFSNLLTNAIKYTDPGGRVDVRWFVASGAACLTVADTGRGIPAHHLPRLTERFYRVDGGRASSNGGTGLGLAIVKHVLSRHDAHLEVTSEVGVGSTFSCVFSRYLRRADGHASREVARRPS</sequence>
<keyword evidence="21" id="KW-1185">Reference proteome</keyword>
<dbReference type="GO" id="GO:0006355">
    <property type="term" value="P:regulation of DNA-templated transcription"/>
    <property type="evidence" value="ECO:0007669"/>
    <property type="project" value="InterPro"/>
</dbReference>
<dbReference type="NCBIfam" id="NF008235">
    <property type="entry name" value="PRK11006.1"/>
    <property type="match status" value="1"/>
</dbReference>
<evidence type="ECO:0000256" key="11">
    <source>
        <dbReference type="ARBA" id="ARBA00022741"/>
    </source>
</evidence>
<keyword evidence="16 18" id="KW-0472">Membrane</keyword>
<dbReference type="Gene3D" id="3.30.450.20">
    <property type="entry name" value="PAS domain"/>
    <property type="match status" value="1"/>
</dbReference>
<evidence type="ECO:0000256" key="4">
    <source>
        <dbReference type="ARBA" id="ARBA00019665"/>
    </source>
</evidence>
<comment type="subcellular location">
    <subcellularLocation>
        <location evidence="2">Cell membrane</location>
    </subcellularLocation>
</comment>
<dbReference type="InterPro" id="IPR036890">
    <property type="entry name" value="HATPase_C_sf"/>
</dbReference>
<dbReference type="FunFam" id="3.30.565.10:FF:000032">
    <property type="entry name" value="Phosphate regulon sensor histidine kinase PhoR"/>
    <property type="match status" value="1"/>
</dbReference>
<keyword evidence="15" id="KW-0902">Two-component regulatory system</keyword>
<evidence type="ECO:0000256" key="16">
    <source>
        <dbReference type="ARBA" id="ARBA00023136"/>
    </source>
</evidence>
<dbReference type="OrthoDB" id="9813151at2"/>
<dbReference type="EMBL" id="QFFI01000003">
    <property type="protein sequence ID" value="PWG65123.1"/>
    <property type="molecule type" value="Genomic_DNA"/>
</dbReference>
<evidence type="ECO:0000256" key="6">
    <source>
        <dbReference type="ARBA" id="ARBA00022475"/>
    </source>
</evidence>
<dbReference type="PANTHER" id="PTHR45453">
    <property type="entry name" value="PHOSPHATE REGULON SENSOR PROTEIN PHOR"/>
    <property type="match status" value="1"/>
</dbReference>
<evidence type="ECO:0000256" key="14">
    <source>
        <dbReference type="ARBA" id="ARBA00022989"/>
    </source>
</evidence>
<dbReference type="RefSeq" id="WP_109675837.1">
    <property type="nucleotide sequence ID" value="NZ_CP086615.1"/>
</dbReference>